<dbReference type="OrthoDB" id="4903094at2759"/>
<proteinExistence type="predicted"/>
<evidence type="ECO:0000313" key="1">
    <source>
        <dbReference type="EMBL" id="KAH7275858.1"/>
    </source>
</evidence>
<keyword evidence="2" id="KW-1185">Reference proteome</keyword>
<accession>A0A9P9RES7</accession>
<name>A0A9P9RES7_FUSSL</name>
<evidence type="ECO:0000313" key="2">
    <source>
        <dbReference type="Proteomes" id="UP000736672"/>
    </source>
</evidence>
<dbReference type="AlphaFoldDB" id="A0A9P9RES7"/>
<dbReference type="EMBL" id="JAGTJS010000001">
    <property type="protein sequence ID" value="KAH7275858.1"/>
    <property type="molecule type" value="Genomic_DNA"/>
</dbReference>
<comment type="caution">
    <text evidence="1">The sequence shown here is derived from an EMBL/GenBank/DDBJ whole genome shotgun (WGS) entry which is preliminary data.</text>
</comment>
<sequence>MAHHGAVPLVTVQYSPDSNLDAPDIDSMCVQVDRQFACGHIGFFNIRWCPRALNGCKGPSHKHDIIYVMESCPDCVRKENLPKPWVAR</sequence>
<gene>
    <name evidence="1" type="ORF">B0J15DRAFT_27238</name>
</gene>
<organism evidence="1 2">
    <name type="scientific">Fusarium solani</name>
    <name type="common">Filamentous fungus</name>
    <dbReference type="NCBI Taxonomy" id="169388"/>
    <lineage>
        <taxon>Eukaryota</taxon>
        <taxon>Fungi</taxon>
        <taxon>Dikarya</taxon>
        <taxon>Ascomycota</taxon>
        <taxon>Pezizomycotina</taxon>
        <taxon>Sordariomycetes</taxon>
        <taxon>Hypocreomycetidae</taxon>
        <taxon>Hypocreales</taxon>
        <taxon>Nectriaceae</taxon>
        <taxon>Fusarium</taxon>
        <taxon>Fusarium solani species complex</taxon>
    </lineage>
</organism>
<dbReference type="Proteomes" id="UP000736672">
    <property type="component" value="Unassembled WGS sequence"/>
</dbReference>
<reference evidence="1" key="1">
    <citation type="journal article" date="2021" name="Nat. Commun.">
        <title>Genetic determinants of endophytism in the Arabidopsis root mycobiome.</title>
        <authorList>
            <person name="Mesny F."/>
            <person name="Miyauchi S."/>
            <person name="Thiergart T."/>
            <person name="Pickel B."/>
            <person name="Atanasova L."/>
            <person name="Karlsson M."/>
            <person name="Huettel B."/>
            <person name="Barry K.W."/>
            <person name="Haridas S."/>
            <person name="Chen C."/>
            <person name="Bauer D."/>
            <person name="Andreopoulos W."/>
            <person name="Pangilinan J."/>
            <person name="LaButti K."/>
            <person name="Riley R."/>
            <person name="Lipzen A."/>
            <person name="Clum A."/>
            <person name="Drula E."/>
            <person name="Henrissat B."/>
            <person name="Kohler A."/>
            <person name="Grigoriev I.V."/>
            <person name="Martin F.M."/>
            <person name="Hacquard S."/>
        </authorList>
    </citation>
    <scope>NUCLEOTIDE SEQUENCE</scope>
    <source>
        <strain evidence="1">FSSC 5 MPI-SDFR-AT-0091</strain>
    </source>
</reference>
<protein>
    <submittedName>
        <fullName evidence="1">Uncharacterized protein</fullName>
    </submittedName>
</protein>